<dbReference type="Proteomes" id="UP000247810">
    <property type="component" value="Unassembled WGS sequence"/>
</dbReference>
<feature type="domain" description="T6SS Phospholipase effector Tle1-like catalytic" evidence="2">
    <location>
        <begin position="17"/>
        <end position="328"/>
    </location>
</feature>
<dbReference type="STRING" id="1448320.A0A319D5V0"/>
<gene>
    <name evidence="3" type="ORF">BO71DRAFT_442360</name>
</gene>
<evidence type="ECO:0000256" key="1">
    <source>
        <dbReference type="SAM" id="MobiDB-lite"/>
    </source>
</evidence>
<evidence type="ECO:0000313" key="3">
    <source>
        <dbReference type="EMBL" id="PYH92579.1"/>
    </source>
</evidence>
<accession>A0A319D5V0</accession>
<evidence type="ECO:0000313" key="4">
    <source>
        <dbReference type="Proteomes" id="UP000247810"/>
    </source>
</evidence>
<evidence type="ECO:0000259" key="2">
    <source>
        <dbReference type="Pfam" id="PF09994"/>
    </source>
</evidence>
<dbReference type="AlphaFoldDB" id="A0A319D5V0"/>
<dbReference type="PANTHER" id="PTHR33840:SF16">
    <property type="entry name" value="DUF2235 DOMAIN-CONTAINING PROTEIN"/>
    <property type="match status" value="1"/>
</dbReference>
<name>A0A319D5V0_9EURO</name>
<dbReference type="EMBL" id="KZ825913">
    <property type="protein sequence ID" value="PYH92579.1"/>
    <property type="molecule type" value="Genomic_DNA"/>
</dbReference>
<dbReference type="InterPro" id="IPR018712">
    <property type="entry name" value="Tle1-like_cat"/>
</dbReference>
<reference evidence="3 4" key="1">
    <citation type="submission" date="2018-02" db="EMBL/GenBank/DDBJ databases">
        <title>The genomes of Aspergillus section Nigri reveals drivers in fungal speciation.</title>
        <authorList>
            <consortium name="DOE Joint Genome Institute"/>
            <person name="Vesth T.C."/>
            <person name="Nybo J."/>
            <person name="Theobald S."/>
            <person name="Brandl J."/>
            <person name="Frisvad J.C."/>
            <person name="Nielsen K.F."/>
            <person name="Lyhne E.K."/>
            <person name="Kogle M.E."/>
            <person name="Kuo A."/>
            <person name="Riley R."/>
            <person name="Clum A."/>
            <person name="Nolan M."/>
            <person name="Lipzen A."/>
            <person name="Salamov A."/>
            <person name="Henrissat B."/>
            <person name="Wiebenga A."/>
            <person name="De vries R.P."/>
            <person name="Grigoriev I.V."/>
            <person name="Mortensen U.H."/>
            <person name="Andersen M.R."/>
            <person name="Baker S.E."/>
        </authorList>
    </citation>
    <scope>NUCLEOTIDE SEQUENCE [LARGE SCALE GENOMIC DNA]</scope>
    <source>
        <strain evidence="3 4">CBS 707.79</strain>
    </source>
</reference>
<dbReference type="PANTHER" id="PTHR33840">
    <property type="match status" value="1"/>
</dbReference>
<sequence>MEIGRPPPPTASARPPRRLVLCCDGSWQTSNHGLKNIASNVAKLSRAIGNYGIGPTGDIIQQIVYYDAGVGTGTSAANSEGNWMAAIQKSWEGGFGRGLEENVCEAYNFIVNNWLPGDEIYIFGFSRGAYTARALAGMICNMGICFPDMMDDWWAVYAEYKERNKKKKEEPVKKPMPPSNGVGELKAQLNSITTFGKYAQEKVEFRNHFWKNVPIQVVGVFDTVGALGLPNNNLINFKRWNEAQYGFHDTNVHPQIKFAFHALALDEHRKAFEPTLWHQPKDNTTTKLIQCWFPGYHINVGGGSENTEKHYGDLESMANLSLAWMIDQVRRYTDLEFEDYALTRLYQNYVCTVLDLSRRSFKKGDSGYHYSYGKTDTQAASGVADPENITAYGGWGMGYRPDSMDWVMRAAGSSVRTPGQYKQEKKDDLEELGIKRPAKTNEFIHPVVAYAMGKAYVEANGNAPLKYQPSALDGFERVKDSEDPYNPNDVYMGIWWRKEVDADETQPSYVKRGWDYAKSFIWTPPQQAKKFIYIQEMPLWWDTPSNFMNEKDYMRADWLAFRAPRLGFDDFVEKEIPAYLEKVPDTYVATPREERLLELLKGAADKASSSIWKEKSLVYSLRARPSPGYETEKSERMQATGERTRKFLDDLDEGRL</sequence>
<dbReference type="InterPro" id="IPR029058">
    <property type="entry name" value="AB_hydrolase_fold"/>
</dbReference>
<proteinExistence type="predicted"/>
<feature type="region of interest" description="Disordered" evidence="1">
    <location>
        <begin position="625"/>
        <end position="656"/>
    </location>
</feature>
<protein>
    <recommendedName>
        <fullName evidence="2">T6SS Phospholipase effector Tle1-like catalytic domain-containing protein</fullName>
    </recommendedName>
</protein>
<dbReference type="OrthoDB" id="3057168at2759"/>
<feature type="compositionally biased region" description="Basic and acidic residues" evidence="1">
    <location>
        <begin position="630"/>
        <end position="656"/>
    </location>
</feature>
<dbReference type="VEuPathDB" id="FungiDB:BO71DRAFT_442360"/>
<dbReference type="Pfam" id="PF09994">
    <property type="entry name" value="T6SS_Tle1-like_cat"/>
    <property type="match status" value="1"/>
</dbReference>
<dbReference type="SUPFAM" id="SSF53474">
    <property type="entry name" value="alpha/beta-Hydrolases"/>
    <property type="match status" value="1"/>
</dbReference>
<keyword evidence="4" id="KW-1185">Reference proteome</keyword>
<organism evidence="3 4">
    <name type="scientific">Aspergillus ellipticus CBS 707.79</name>
    <dbReference type="NCBI Taxonomy" id="1448320"/>
    <lineage>
        <taxon>Eukaryota</taxon>
        <taxon>Fungi</taxon>
        <taxon>Dikarya</taxon>
        <taxon>Ascomycota</taxon>
        <taxon>Pezizomycotina</taxon>
        <taxon>Eurotiomycetes</taxon>
        <taxon>Eurotiomycetidae</taxon>
        <taxon>Eurotiales</taxon>
        <taxon>Aspergillaceae</taxon>
        <taxon>Aspergillus</taxon>
        <taxon>Aspergillus subgen. Circumdati</taxon>
    </lineage>
</organism>